<protein>
    <submittedName>
        <fullName evidence="1">Uncharacterized protein</fullName>
    </submittedName>
</protein>
<dbReference type="EMBL" id="QJKJ01002701">
    <property type="protein sequence ID" value="RDY01731.1"/>
    <property type="molecule type" value="Genomic_DNA"/>
</dbReference>
<feature type="non-terminal residue" evidence="1">
    <location>
        <position position="108"/>
    </location>
</feature>
<organism evidence="1 2">
    <name type="scientific">Mucuna pruriens</name>
    <name type="common">Velvet bean</name>
    <name type="synonym">Dolichos pruriens</name>
    <dbReference type="NCBI Taxonomy" id="157652"/>
    <lineage>
        <taxon>Eukaryota</taxon>
        <taxon>Viridiplantae</taxon>
        <taxon>Streptophyta</taxon>
        <taxon>Embryophyta</taxon>
        <taxon>Tracheophyta</taxon>
        <taxon>Spermatophyta</taxon>
        <taxon>Magnoliopsida</taxon>
        <taxon>eudicotyledons</taxon>
        <taxon>Gunneridae</taxon>
        <taxon>Pentapetalae</taxon>
        <taxon>rosids</taxon>
        <taxon>fabids</taxon>
        <taxon>Fabales</taxon>
        <taxon>Fabaceae</taxon>
        <taxon>Papilionoideae</taxon>
        <taxon>50 kb inversion clade</taxon>
        <taxon>NPAAA clade</taxon>
        <taxon>indigoferoid/millettioid clade</taxon>
        <taxon>Phaseoleae</taxon>
        <taxon>Mucuna</taxon>
    </lineage>
</organism>
<feature type="non-terminal residue" evidence="1">
    <location>
        <position position="1"/>
    </location>
</feature>
<gene>
    <name evidence="1" type="ORF">CR513_14905</name>
</gene>
<evidence type="ECO:0000313" key="1">
    <source>
        <dbReference type="EMBL" id="RDY01731.1"/>
    </source>
</evidence>
<accession>A0A371HG05</accession>
<keyword evidence="2" id="KW-1185">Reference proteome</keyword>
<evidence type="ECO:0000313" key="2">
    <source>
        <dbReference type="Proteomes" id="UP000257109"/>
    </source>
</evidence>
<dbReference type="OrthoDB" id="1751104at2759"/>
<reference evidence="1" key="1">
    <citation type="submission" date="2018-05" db="EMBL/GenBank/DDBJ databases">
        <title>Draft genome of Mucuna pruriens seed.</title>
        <authorList>
            <person name="Nnadi N.E."/>
            <person name="Vos R."/>
            <person name="Hasami M.H."/>
            <person name="Devisetty U.K."/>
            <person name="Aguiy J.C."/>
        </authorList>
    </citation>
    <scope>NUCLEOTIDE SEQUENCE [LARGE SCALE GENOMIC DNA]</scope>
    <source>
        <strain evidence="1">JCA_2017</strain>
    </source>
</reference>
<comment type="caution">
    <text evidence="1">The sequence shown here is derived from an EMBL/GenBank/DDBJ whole genome shotgun (WGS) entry which is preliminary data.</text>
</comment>
<proteinExistence type="predicted"/>
<dbReference type="AlphaFoldDB" id="A0A371HG05"/>
<name>A0A371HG05_MUCPR</name>
<dbReference type="Proteomes" id="UP000257109">
    <property type="component" value="Unassembled WGS sequence"/>
</dbReference>
<sequence length="108" mass="12142">MVRTLHNMYLKDTNHNLHLDNNNLCSLYSRVPWRIWSSRWPQITFNSKKMCLPHVIQLATTMNQLQSKGSEQIPSQTILSPQANLNAITLKSAGVVDIASANVVGVVE</sequence>